<dbReference type="InterPro" id="IPR001005">
    <property type="entry name" value="SANT/Myb"/>
</dbReference>
<dbReference type="CDD" id="cd00167">
    <property type="entry name" value="SANT"/>
    <property type="match status" value="1"/>
</dbReference>
<dbReference type="InterPro" id="IPR041983">
    <property type="entry name" value="ADA2-like_ZZ"/>
</dbReference>
<dbReference type="GO" id="GO:0008270">
    <property type="term" value="F:zinc ion binding"/>
    <property type="evidence" value="ECO:0007669"/>
    <property type="project" value="UniProtKB-KW"/>
</dbReference>
<dbReference type="PROSITE" id="PS50135">
    <property type="entry name" value="ZF_ZZ_2"/>
    <property type="match status" value="1"/>
</dbReference>
<evidence type="ECO:0000259" key="12">
    <source>
        <dbReference type="PROSITE" id="PS50135"/>
    </source>
</evidence>
<keyword evidence="5 8" id="KW-0805">Transcription regulation</keyword>
<dbReference type="InterPro" id="IPR016827">
    <property type="entry name" value="Ada2/TADA2"/>
</dbReference>
<dbReference type="FunCoup" id="A0A3N4LT05">
    <property type="interactions" value="565"/>
</dbReference>
<keyword evidence="6 8" id="KW-0804">Transcription</keyword>
<feature type="compositionally biased region" description="Polar residues" evidence="10">
    <location>
        <begin position="396"/>
        <end position="410"/>
    </location>
</feature>
<dbReference type="PROSITE" id="PS51293">
    <property type="entry name" value="SANT"/>
    <property type="match status" value="1"/>
</dbReference>
<dbReference type="GO" id="GO:0005634">
    <property type="term" value="C:nucleus"/>
    <property type="evidence" value="ECO:0007669"/>
    <property type="project" value="UniProtKB-SubCell"/>
</dbReference>
<dbReference type="SUPFAM" id="SSF46689">
    <property type="entry name" value="Homeodomain-like"/>
    <property type="match status" value="2"/>
</dbReference>
<evidence type="ECO:0000256" key="2">
    <source>
        <dbReference type="ARBA" id="ARBA00022723"/>
    </source>
</evidence>
<name>A0A3N4LT05_9PEZI</name>
<evidence type="ECO:0000256" key="1">
    <source>
        <dbReference type="ARBA" id="ARBA00004123"/>
    </source>
</evidence>
<dbReference type="PANTHER" id="PTHR12374:SF20">
    <property type="entry name" value="TRANSCRIPTIONAL ADAPTER 2-ALPHA"/>
    <property type="match status" value="1"/>
</dbReference>
<keyword evidence="2" id="KW-0479">Metal-binding</keyword>
<dbReference type="PROSITE" id="PS51294">
    <property type="entry name" value="HTH_MYB"/>
    <property type="match status" value="1"/>
</dbReference>
<dbReference type="InterPro" id="IPR000433">
    <property type="entry name" value="Znf_ZZ"/>
</dbReference>
<dbReference type="EMBL" id="ML121536">
    <property type="protein sequence ID" value="RPB26037.1"/>
    <property type="molecule type" value="Genomic_DNA"/>
</dbReference>
<gene>
    <name evidence="16" type="ORF">L211DRAFT_861260</name>
</gene>
<dbReference type="InterPro" id="IPR007526">
    <property type="entry name" value="SWIRM"/>
</dbReference>
<dbReference type="InterPro" id="IPR036388">
    <property type="entry name" value="WH-like_DNA-bd_sf"/>
</dbReference>
<dbReference type="InterPro" id="IPR055141">
    <property type="entry name" value="TADA2A_B-like_dom"/>
</dbReference>
<dbReference type="GO" id="GO:0003682">
    <property type="term" value="F:chromatin binding"/>
    <property type="evidence" value="ECO:0007669"/>
    <property type="project" value="TreeGrafter"/>
</dbReference>
<evidence type="ECO:0000256" key="9">
    <source>
        <dbReference type="PROSITE-ProRule" id="PRU00228"/>
    </source>
</evidence>
<dbReference type="Gene3D" id="1.10.10.10">
    <property type="entry name" value="Winged helix-like DNA-binding domain superfamily/Winged helix DNA-binding domain"/>
    <property type="match status" value="1"/>
</dbReference>
<dbReference type="SUPFAM" id="SSF57850">
    <property type="entry name" value="RING/U-box"/>
    <property type="match status" value="1"/>
</dbReference>
<dbReference type="GO" id="GO:0006338">
    <property type="term" value="P:chromatin remodeling"/>
    <property type="evidence" value="ECO:0007669"/>
    <property type="project" value="TreeGrafter"/>
</dbReference>
<dbReference type="PROSITE" id="PS50090">
    <property type="entry name" value="MYB_LIKE"/>
    <property type="match status" value="1"/>
</dbReference>
<dbReference type="InterPro" id="IPR017884">
    <property type="entry name" value="SANT_dom"/>
</dbReference>
<feature type="domain" description="ZZ-type" evidence="12">
    <location>
        <begin position="17"/>
        <end position="76"/>
    </location>
</feature>
<evidence type="ECO:0000256" key="10">
    <source>
        <dbReference type="SAM" id="MobiDB-lite"/>
    </source>
</evidence>
<accession>A0A3N4LT05</accession>
<evidence type="ECO:0000256" key="4">
    <source>
        <dbReference type="ARBA" id="ARBA00022833"/>
    </source>
</evidence>
<evidence type="ECO:0000256" key="8">
    <source>
        <dbReference type="PIRNR" id="PIRNR025024"/>
    </source>
</evidence>
<reference evidence="16 17" key="1">
    <citation type="journal article" date="2018" name="Nat. Ecol. Evol.">
        <title>Pezizomycetes genomes reveal the molecular basis of ectomycorrhizal truffle lifestyle.</title>
        <authorList>
            <person name="Murat C."/>
            <person name="Payen T."/>
            <person name="Noel B."/>
            <person name="Kuo A."/>
            <person name="Morin E."/>
            <person name="Chen J."/>
            <person name="Kohler A."/>
            <person name="Krizsan K."/>
            <person name="Balestrini R."/>
            <person name="Da Silva C."/>
            <person name="Montanini B."/>
            <person name="Hainaut M."/>
            <person name="Levati E."/>
            <person name="Barry K.W."/>
            <person name="Belfiori B."/>
            <person name="Cichocki N."/>
            <person name="Clum A."/>
            <person name="Dockter R.B."/>
            <person name="Fauchery L."/>
            <person name="Guy J."/>
            <person name="Iotti M."/>
            <person name="Le Tacon F."/>
            <person name="Lindquist E.A."/>
            <person name="Lipzen A."/>
            <person name="Malagnac F."/>
            <person name="Mello A."/>
            <person name="Molinier V."/>
            <person name="Miyauchi S."/>
            <person name="Poulain J."/>
            <person name="Riccioni C."/>
            <person name="Rubini A."/>
            <person name="Sitrit Y."/>
            <person name="Splivallo R."/>
            <person name="Traeger S."/>
            <person name="Wang M."/>
            <person name="Zifcakova L."/>
            <person name="Wipf D."/>
            <person name="Zambonelli A."/>
            <person name="Paolocci F."/>
            <person name="Nowrousian M."/>
            <person name="Ottonello S."/>
            <person name="Baldrian P."/>
            <person name="Spatafora J.W."/>
            <person name="Henrissat B."/>
            <person name="Nagy L.G."/>
            <person name="Aury J.M."/>
            <person name="Wincker P."/>
            <person name="Grigoriev I.V."/>
            <person name="Bonfante P."/>
            <person name="Martin F.M."/>
        </authorList>
    </citation>
    <scope>NUCLEOTIDE SEQUENCE [LARGE SCALE GENOMIC DNA]</scope>
    <source>
        <strain evidence="16 17">ATCC MYA-4762</strain>
    </source>
</reference>
<keyword evidence="4" id="KW-0862">Zinc</keyword>
<feature type="domain" description="SANT" evidence="14">
    <location>
        <begin position="78"/>
        <end position="131"/>
    </location>
</feature>
<dbReference type="GO" id="GO:0070461">
    <property type="term" value="C:SAGA-type complex"/>
    <property type="evidence" value="ECO:0007669"/>
    <property type="project" value="TreeGrafter"/>
</dbReference>
<evidence type="ECO:0000256" key="6">
    <source>
        <dbReference type="ARBA" id="ARBA00023163"/>
    </source>
</evidence>
<evidence type="ECO:0000313" key="16">
    <source>
        <dbReference type="EMBL" id="RPB26037.1"/>
    </source>
</evidence>
<dbReference type="Pfam" id="PF25299">
    <property type="entry name" value="ZZ_ADA2"/>
    <property type="match status" value="1"/>
</dbReference>
<evidence type="ECO:0000259" key="14">
    <source>
        <dbReference type="PROSITE" id="PS51293"/>
    </source>
</evidence>
<organism evidence="16 17">
    <name type="scientific">Terfezia boudieri ATCC MYA-4762</name>
    <dbReference type="NCBI Taxonomy" id="1051890"/>
    <lineage>
        <taxon>Eukaryota</taxon>
        <taxon>Fungi</taxon>
        <taxon>Dikarya</taxon>
        <taxon>Ascomycota</taxon>
        <taxon>Pezizomycotina</taxon>
        <taxon>Pezizomycetes</taxon>
        <taxon>Pezizales</taxon>
        <taxon>Pezizaceae</taxon>
        <taxon>Terfezia</taxon>
    </lineage>
</organism>
<dbReference type="PROSITE" id="PS50934">
    <property type="entry name" value="SWIRM"/>
    <property type="match status" value="1"/>
</dbReference>
<dbReference type="InterPro" id="IPR009057">
    <property type="entry name" value="Homeodomain-like_sf"/>
</dbReference>
<dbReference type="FunFam" id="1.10.10.10:FF:000087">
    <property type="entry name" value="Transcriptional adapter 2"/>
    <property type="match status" value="1"/>
</dbReference>
<evidence type="ECO:0000256" key="3">
    <source>
        <dbReference type="ARBA" id="ARBA00022771"/>
    </source>
</evidence>
<evidence type="ECO:0000259" key="13">
    <source>
        <dbReference type="PROSITE" id="PS50934"/>
    </source>
</evidence>
<keyword evidence="3 9" id="KW-0863">Zinc-finger</keyword>
<evidence type="ECO:0000259" key="15">
    <source>
        <dbReference type="PROSITE" id="PS51294"/>
    </source>
</evidence>
<dbReference type="InParanoid" id="A0A3N4LT05"/>
<dbReference type="AlphaFoldDB" id="A0A3N4LT05"/>
<proteinExistence type="predicted"/>
<evidence type="ECO:0000259" key="11">
    <source>
        <dbReference type="PROSITE" id="PS50090"/>
    </source>
</evidence>
<dbReference type="Gene3D" id="3.30.60.90">
    <property type="match status" value="1"/>
</dbReference>
<dbReference type="GO" id="GO:0003713">
    <property type="term" value="F:transcription coactivator activity"/>
    <property type="evidence" value="ECO:0007669"/>
    <property type="project" value="InterPro"/>
</dbReference>
<keyword evidence="7 8" id="KW-0539">Nucleus</keyword>
<dbReference type="SMART" id="SM00291">
    <property type="entry name" value="ZnF_ZZ"/>
    <property type="match status" value="1"/>
</dbReference>
<dbReference type="OrthoDB" id="270417at2759"/>
<dbReference type="InterPro" id="IPR043145">
    <property type="entry name" value="Znf_ZZ_sf"/>
</dbReference>
<dbReference type="FunFam" id="1.10.10.60:FF:000115">
    <property type="entry name" value="Transcriptional adapter 2"/>
    <property type="match status" value="1"/>
</dbReference>
<dbReference type="GO" id="GO:0006357">
    <property type="term" value="P:regulation of transcription by RNA polymerase II"/>
    <property type="evidence" value="ECO:0007669"/>
    <property type="project" value="InterPro"/>
</dbReference>
<evidence type="ECO:0000256" key="5">
    <source>
        <dbReference type="ARBA" id="ARBA00023015"/>
    </source>
</evidence>
<dbReference type="InterPro" id="IPR017930">
    <property type="entry name" value="Myb_dom"/>
</dbReference>
<dbReference type="PANTHER" id="PTHR12374">
    <property type="entry name" value="TRANSCRIPTIONAL ADAPTOR 2 ADA2 -RELATED"/>
    <property type="match status" value="1"/>
</dbReference>
<dbReference type="Pfam" id="PF00249">
    <property type="entry name" value="Myb_DNA-binding"/>
    <property type="match status" value="1"/>
</dbReference>
<dbReference type="SMART" id="SM00717">
    <property type="entry name" value="SANT"/>
    <property type="match status" value="1"/>
</dbReference>
<keyword evidence="17" id="KW-1185">Reference proteome</keyword>
<feature type="region of interest" description="Disordered" evidence="10">
    <location>
        <begin position="364"/>
        <end position="434"/>
    </location>
</feature>
<dbReference type="Proteomes" id="UP000267821">
    <property type="component" value="Unassembled WGS sequence"/>
</dbReference>
<sequence length="520" mass="57606">MTVIKKKAANTPRGEPGVRYYCDICSVEITSTVRIRCAHPSCTEYDLCVPCFTNGGQSNNHNCATHPYHVMEQHSVPIFDPEWGADEELLLLEGAEIYGLGSWADIADHIGGGRDKEEVKKHYIDTYINSSKFPLPELSDPNDTGGLDKISKEEFQAKKKRRIEAKKAVLQASPLPPKQKPTTSGPSCHEVQGYMPGRLEFETEFDNDGEHAVAAMFFEPGDGINPATGQLEPEVELKATVMDIYNSKLTQRALRKRVMFEHGLLECRKNQAIDKKRTKEERDLLMKSKPFARLMNKRDYEEFSDGLLRELTLRQAVTQLQEWRKNGIISFEGGATYEMEKVQRSNALKTALGNMERLSHRFSKATPPVEAPPPLNPLIQATPDPGNPLAVLSGKNPGSSLSPGPTSNPFGTSTSPSASSPSLPKKGPLSAVTGGPWQPLELSAENASDFHILTPAEQALCMNLRIKPKPYMVIKEQLMKEATKQGGVLKKRTAKELCSIDGNKLSRILDFFAMSGWINK</sequence>
<dbReference type="Pfam" id="PF22941">
    <property type="entry name" value="TADA2A-like_3rd"/>
    <property type="match status" value="1"/>
</dbReference>
<protein>
    <recommendedName>
        <fullName evidence="8">Transcriptional adapter 2</fullName>
    </recommendedName>
</protein>
<dbReference type="CDD" id="cd02335">
    <property type="entry name" value="ZZ_ADA2"/>
    <property type="match status" value="1"/>
</dbReference>
<feature type="domain" description="Myb-like" evidence="11">
    <location>
        <begin position="83"/>
        <end position="127"/>
    </location>
</feature>
<dbReference type="PROSITE" id="PS01357">
    <property type="entry name" value="ZF_ZZ_1"/>
    <property type="match status" value="1"/>
</dbReference>
<dbReference type="Gene3D" id="1.10.10.60">
    <property type="entry name" value="Homeodomain-like"/>
    <property type="match status" value="1"/>
</dbReference>
<dbReference type="PIRSF" id="PIRSF025024">
    <property type="entry name" value="Transcriptional_adaptor_2"/>
    <property type="match status" value="1"/>
</dbReference>
<evidence type="ECO:0000256" key="7">
    <source>
        <dbReference type="ARBA" id="ARBA00023242"/>
    </source>
</evidence>
<feature type="compositionally biased region" description="Low complexity" evidence="10">
    <location>
        <begin position="411"/>
        <end position="431"/>
    </location>
</feature>
<evidence type="ECO:0000313" key="17">
    <source>
        <dbReference type="Proteomes" id="UP000267821"/>
    </source>
</evidence>
<comment type="subcellular location">
    <subcellularLocation>
        <location evidence="1 8">Nucleus</location>
    </subcellularLocation>
</comment>
<dbReference type="FunFam" id="3.30.60.90:FF:000008">
    <property type="entry name" value="Transcriptional adapter 2"/>
    <property type="match status" value="1"/>
</dbReference>
<feature type="domain" description="HTH myb-type" evidence="15">
    <location>
        <begin position="83"/>
        <end position="131"/>
    </location>
</feature>
<dbReference type="Pfam" id="PF04433">
    <property type="entry name" value="SWIRM"/>
    <property type="match status" value="1"/>
</dbReference>
<feature type="domain" description="SWIRM" evidence="13">
    <location>
        <begin position="433"/>
        <end position="520"/>
    </location>
</feature>
<dbReference type="STRING" id="1051890.A0A3N4LT05"/>